<feature type="domain" description="AB hydrolase-1" evidence="2">
    <location>
        <begin position="62"/>
        <end position="294"/>
    </location>
</feature>
<dbReference type="KEGG" id="orp:MOP44_12740"/>
<evidence type="ECO:0000256" key="1">
    <source>
        <dbReference type="ARBA" id="ARBA00022801"/>
    </source>
</evidence>
<gene>
    <name evidence="3" type="ORF">MOP44_12740</name>
</gene>
<keyword evidence="1 3" id="KW-0378">Hydrolase</keyword>
<dbReference type="PRINTS" id="PR00111">
    <property type="entry name" value="ABHYDROLASE"/>
</dbReference>
<dbReference type="InterPro" id="IPR006311">
    <property type="entry name" value="TAT_signal"/>
</dbReference>
<dbReference type="AlphaFoldDB" id="A0A9J7BVX1"/>
<sequence length="308" mass="33783">MKLDRRQVIRSAAWGAAALTQATSILPQSESNETQRAARSQPFITARDGTRLFVQDWGSGRPIIFLSAWTFQSNVWGHHMAALTAHGFRCVAPDRRGHGRSDASATGYDLDTLVDDVSRIMDQLDLRDAVLVAHSMGSFEAVRYLASHGSSRVARLVMAAPSTPFSTRTADNPEGWPAEAIEAQTQLIARDFPRWIEQNEGPFFTPDTSQGTRTWIKNMMTSLSLPVALATRSATLAVDVRPDLAKISCPTLIVHGDKDVSAPIAVTGARTARLIRNAKLIVYPDAPHGIILTHQERFLSDLLTFIKA</sequence>
<dbReference type="Gene3D" id="3.40.50.1820">
    <property type="entry name" value="alpha/beta hydrolase"/>
    <property type="match status" value="1"/>
</dbReference>
<dbReference type="PANTHER" id="PTHR43798">
    <property type="entry name" value="MONOACYLGLYCEROL LIPASE"/>
    <property type="match status" value="1"/>
</dbReference>
<dbReference type="InterPro" id="IPR050266">
    <property type="entry name" value="AB_hydrolase_sf"/>
</dbReference>
<dbReference type="InterPro" id="IPR000073">
    <property type="entry name" value="AB_hydrolase_1"/>
</dbReference>
<protein>
    <submittedName>
        <fullName evidence="3">Alpha/beta hydrolase</fullName>
    </submittedName>
</protein>
<dbReference type="GO" id="GO:0016020">
    <property type="term" value="C:membrane"/>
    <property type="evidence" value="ECO:0007669"/>
    <property type="project" value="TreeGrafter"/>
</dbReference>
<dbReference type="PROSITE" id="PS51318">
    <property type="entry name" value="TAT"/>
    <property type="match status" value="1"/>
</dbReference>
<evidence type="ECO:0000259" key="2">
    <source>
        <dbReference type="Pfam" id="PF00561"/>
    </source>
</evidence>
<dbReference type="Pfam" id="PF00561">
    <property type="entry name" value="Abhydrolase_1"/>
    <property type="match status" value="1"/>
</dbReference>
<proteinExistence type="predicted"/>
<evidence type="ECO:0000313" key="3">
    <source>
        <dbReference type="EMBL" id="UWZ86784.1"/>
    </source>
</evidence>
<name>A0A9J7BVX1_9BACT</name>
<dbReference type="GO" id="GO:0016787">
    <property type="term" value="F:hydrolase activity"/>
    <property type="evidence" value="ECO:0007669"/>
    <property type="project" value="UniProtKB-KW"/>
</dbReference>
<evidence type="ECO:0000313" key="4">
    <source>
        <dbReference type="Proteomes" id="UP001059380"/>
    </source>
</evidence>
<dbReference type="EMBL" id="CP093313">
    <property type="protein sequence ID" value="UWZ86784.1"/>
    <property type="molecule type" value="Genomic_DNA"/>
</dbReference>
<dbReference type="Proteomes" id="UP001059380">
    <property type="component" value="Chromosome"/>
</dbReference>
<accession>A0A9J7BVX1</accession>
<dbReference type="InterPro" id="IPR029058">
    <property type="entry name" value="AB_hydrolase_fold"/>
</dbReference>
<dbReference type="SUPFAM" id="SSF53474">
    <property type="entry name" value="alpha/beta-Hydrolases"/>
    <property type="match status" value="1"/>
</dbReference>
<keyword evidence="4" id="KW-1185">Reference proteome</keyword>
<dbReference type="RefSeq" id="WP_260796421.1">
    <property type="nucleotide sequence ID" value="NZ_CP093313.1"/>
</dbReference>
<dbReference type="PANTHER" id="PTHR43798:SF31">
    <property type="entry name" value="AB HYDROLASE SUPERFAMILY PROTEIN YCLE"/>
    <property type="match status" value="1"/>
</dbReference>
<organism evidence="3 4">
    <name type="scientific">Occallatibacter riparius</name>
    <dbReference type="NCBI Taxonomy" id="1002689"/>
    <lineage>
        <taxon>Bacteria</taxon>
        <taxon>Pseudomonadati</taxon>
        <taxon>Acidobacteriota</taxon>
        <taxon>Terriglobia</taxon>
        <taxon>Terriglobales</taxon>
        <taxon>Acidobacteriaceae</taxon>
        <taxon>Occallatibacter</taxon>
    </lineage>
</organism>
<reference evidence="3" key="1">
    <citation type="submission" date="2021-04" db="EMBL/GenBank/DDBJ databases">
        <title>Phylogenetic analysis of Acidobacteriaceae.</title>
        <authorList>
            <person name="Qiu L."/>
            <person name="Zhang Q."/>
        </authorList>
    </citation>
    <scope>NUCLEOTIDE SEQUENCE</scope>
    <source>
        <strain evidence="3">DSM 25168</strain>
    </source>
</reference>